<keyword evidence="2" id="KW-1185">Reference proteome</keyword>
<name>A0ABW3RVI0_9BACL</name>
<sequence>MIDDNPLLNFKKRKAEGRIVNLDENVIRELLISPDTSTYTRLTIKP</sequence>
<dbReference type="EMBL" id="JBHTLM010000004">
    <property type="protein sequence ID" value="MFD1176100.1"/>
    <property type="molecule type" value="Genomic_DNA"/>
</dbReference>
<organism evidence="1 2">
    <name type="scientific">Paenibacillus puldeungensis</name>
    <dbReference type="NCBI Taxonomy" id="696536"/>
    <lineage>
        <taxon>Bacteria</taxon>
        <taxon>Bacillati</taxon>
        <taxon>Bacillota</taxon>
        <taxon>Bacilli</taxon>
        <taxon>Bacillales</taxon>
        <taxon>Paenibacillaceae</taxon>
        <taxon>Paenibacillus</taxon>
    </lineage>
</organism>
<comment type="caution">
    <text evidence="1">The sequence shown here is derived from an EMBL/GenBank/DDBJ whole genome shotgun (WGS) entry which is preliminary data.</text>
</comment>
<accession>A0ABW3RVI0</accession>
<gene>
    <name evidence="1" type="ORF">ACFQ3W_07290</name>
</gene>
<protein>
    <submittedName>
        <fullName evidence="1">Uncharacterized protein</fullName>
    </submittedName>
</protein>
<dbReference type="Proteomes" id="UP001597262">
    <property type="component" value="Unassembled WGS sequence"/>
</dbReference>
<reference evidence="2" key="1">
    <citation type="journal article" date="2019" name="Int. J. Syst. Evol. Microbiol.">
        <title>The Global Catalogue of Microorganisms (GCM) 10K type strain sequencing project: providing services to taxonomists for standard genome sequencing and annotation.</title>
        <authorList>
            <consortium name="The Broad Institute Genomics Platform"/>
            <consortium name="The Broad Institute Genome Sequencing Center for Infectious Disease"/>
            <person name="Wu L."/>
            <person name="Ma J."/>
        </authorList>
    </citation>
    <scope>NUCLEOTIDE SEQUENCE [LARGE SCALE GENOMIC DNA]</scope>
    <source>
        <strain evidence="2">CCUG 59189</strain>
    </source>
</reference>
<evidence type="ECO:0000313" key="1">
    <source>
        <dbReference type="EMBL" id="MFD1176100.1"/>
    </source>
</evidence>
<evidence type="ECO:0000313" key="2">
    <source>
        <dbReference type="Proteomes" id="UP001597262"/>
    </source>
</evidence>
<proteinExistence type="predicted"/>
<dbReference type="RefSeq" id="WP_379318136.1">
    <property type="nucleotide sequence ID" value="NZ_JBHTLM010000004.1"/>
</dbReference>